<dbReference type="AlphaFoldDB" id="A0A4Y2BJ33"/>
<organism evidence="1 2">
    <name type="scientific">Araneus ventricosus</name>
    <name type="common">Orbweaver spider</name>
    <name type="synonym">Epeira ventricosa</name>
    <dbReference type="NCBI Taxonomy" id="182803"/>
    <lineage>
        <taxon>Eukaryota</taxon>
        <taxon>Metazoa</taxon>
        <taxon>Ecdysozoa</taxon>
        <taxon>Arthropoda</taxon>
        <taxon>Chelicerata</taxon>
        <taxon>Arachnida</taxon>
        <taxon>Araneae</taxon>
        <taxon>Araneomorphae</taxon>
        <taxon>Entelegynae</taxon>
        <taxon>Araneoidea</taxon>
        <taxon>Araneidae</taxon>
        <taxon>Araneus</taxon>
    </lineage>
</organism>
<sequence length="124" mass="13826">MTVIDSVSRKNASPAINQLQETDNYHYATSFDGQFIMAWLSQQGIAPDVIPTGSKLVGCFFHGCPDCFDGDAPNPLLGLTMNALFEKTRAVSTKLQKAGYVLVQKQEHEFRKEIELDAELQKFI</sequence>
<dbReference type="Proteomes" id="UP000499080">
    <property type="component" value="Unassembled WGS sequence"/>
</dbReference>
<reference evidence="1 2" key="1">
    <citation type="journal article" date="2019" name="Sci. Rep.">
        <title>Orb-weaving spider Araneus ventricosus genome elucidates the spidroin gene catalogue.</title>
        <authorList>
            <person name="Kono N."/>
            <person name="Nakamura H."/>
            <person name="Ohtoshi R."/>
            <person name="Moran D.A.P."/>
            <person name="Shinohara A."/>
            <person name="Yoshida Y."/>
            <person name="Fujiwara M."/>
            <person name="Mori M."/>
            <person name="Tomita M."/>
            <person name="Arakawa K."/>
        </authorList>
    </citation>
    <scope>NUCLEOTIDE SEQUENCE [LARGE SCALE GENOMIC DNA]</scope>
</reference>
<proteinExistence type="predicted"/>
<protein>
    <submittedName>
        <fullName evidence="1">Uncharacterized protein</fullName>
    </submittedName>
</protein>
<evidence type="ECO:0000313" key="1">
    <source>
        <dbReference type="EMBL" id="GBL91953.1"/>
    </source>
</evidence>
<evidence type="ECO:0000313" key="2">
    <source>
        <dbReference type="Proteomes" id="UP000499080"/>
    </source>
</evidence>
<comment type="caution">
    <text evidence="1">The sequence shown here is derived from an EMBL/GenBank/DDBJ whole genome shotgun (WGS) entry which is preliminary data.</text>
</comment>
<dbReference type="OrthoDB" id="6434536at2759"/>
<keyword evidence="2" id="KW-1185">Reference proteome</keyword>
<gene>
    <name evidence="1" type="ORF">AVEN_102531_1</name>
</gene>
<name>A0A4Y2BJ33_ARAVE</name>
<accession>A0A4Y2BJ33</accession>
<dbReference type="EMBL" id="BGPR01000083">
    <property type="protein sequence ID" value="GBL91953.1"/>
    <property type="molecule type" value="Genomic_DNA"/>
</dbReference>